<dbReference type="InterPro" id="IPR014710">
    <property type="entry name" value="RmlC-like_jellyroll"/>
</dbReference>
<gene>
    <name evidence="3" type="ORF">GCM10009760_14100</name>
</gene>
<organism evidence="3 4">
    <name type="scientific">Kitasatospora kazusensis</name>
    <dbReference type="NCBI Taxonomy" id="407974"/>
    <lineage>
        <taxon>Bacteria</taxon>
        <taxon>Bacillati</taxon>
        <taxon>Actinomycetota</taxon>
        <taxon>Actinomycetes</taxon>
        <taxon>Kitasatosporales</taxon>
        <taxon>Streptomycetaceae</taxon>
        <taxon>Kitasatospora</taxon>
    </lineage>
</organism>
<evidence type="ECO:0000259" key="2">
    <source>
        <dbReference type="Pfam" id="PF07883"/>
    </source>
</evidence>
<dbReference type="InterPro" id="IPR013096">
    <property type="entry name" value="Cupin_2"/>
</dbReference>
<dbReference type="SUPFAM" id="SSF51182">
    <property type="entry name" value="RmlC-like cupins"/>
    <property type="match status" value="2"/>
</dbReference>
<keyword evidence="4" id="KW-1185">Reference proteome</keyword>
<dbReference type="Proteomes" id="UP001422759">
    <property type="component" value="Unassembled WGS sequence"/>
</dbReference>
<accession>A0ABP5KPE5</accession>
<proteinExistence type="predicted"/>
<dbReference type="RefSeq" id="WP_344461865.1">
    <property type="nucleotide sequence ID" value="NZ_BAAANT010000005.1"/>
</dbReference>
<evidence type="ECO:0000313" key="3">
    <source>
        <dbReference type="EMBL" id="GAA2135489.1"/>
    </source>
</evidence>
<keyword evidence="1" id="KW-0479">Metal-binding</keyword>
<dbReference type="Gene3D" id="2.60.120.10">
    <property type="entry name" value="Jelly Rolls"/>
    <property type="match status" value="1"/>
</dbReference>
<dbReference type="Pfam" id="PF07883">
    <property type="entry name" value="Cupin_2"/>
    <property type="match status" value="1"/>
</dbReference>
<dbReference type="PANTHER" id="PTHR35848">
    <property type="entry name" value="OXALATE-BINDING PROTEIN"/>
    <property type="match status" value="1"/>
</dbReference>
<dbReference type="InterPro" id="IPR051610">
    <property type="entry name" value="GPI/OXD"/>
</dbReference>
<reference evidence="4" key="1">
    <citation type="journal article" date="2019" name="Int. J. Syst. Evol. Microbiol.">
        <title>The Global Catalogue of Microorganisms (GCM) 10K type strain sequencing project: providing services to taxonomists for standard genome sequencing and annotation.</title>
        <authorList>
            <consortium name="The Broad Institute Genomics Platform"/>
            <consortium name="The Broad Institute Genome Sequencing Center for Infectious Disease"/>
            <person name="Wu L."/>
            <person name="Ma J."/>
        </authorList>
    </citation>
    <scope>NUCLEOTIDE SEQUENCE [LARGE SCALE GENOMIC DNA]</scope>
    <source>
        <strain evidence="4">JCM 14560</strain>
    </source>
</reference>
<dbReference type="EMBL" id="BAAANT010000005">
    <property type="protein sequence ID" value="GAA2135489.1"/>
    <property type="molecule type" value="Genomic_DNA"/>
</dbReference>
<dbReference type="InterPro" id="IPR011051">
    <property type="entry name" value="RmlC_Cupin_sf"/>
</dbReference>
<name>A0ABP5KPE5_9ACTN</name>
<dbReference type="CDD" id="cd02208">
    <property type="entry name" value="cupin_RmlC-like"/>
    <property type="match status" value="1"/>
</dbReference>
<feature type="domain" description="Cupin type-2" evidence="2">
    <location>
        <begin position="161"/>
        <end position="219"/>
    </location>
</feature>
<evidence type="ECO:0000313" key="4">
    <source>
        <dbReference type="Proteomes" id="UP001422759"/>
    </source>
</evidence>
<sequence>MILVPAAIPERAPAFRRLIDPQLFPQARGGLTVEALAAGTRAEEAAGAEAVTIVLAGRAAHGGRADGVIGPGGGLYHPPGTRYALSAGATPAVVLTVYALPAPAPTPASAQGPAAAGGSVPLARRREAGALTRAGGFAGMGVHWLATGATVGSRRLALATSTFTPGGSHDLHRHPDADEFFLVLAGGGDHLTDTGRVRLARGDLAYVPAGEWHGFRTRQGVTTVALYGYLGAAGLEQAGYQMKEAAA</sequence>
<evidence type="ECO:0000256" key="1">
    <source>
        <dbReference type="ARBA" id="ARBA00022723"/>
    </source>
</evidence>
<protein>
    <recommendedName>
        <fullName evidence="2">Cupin type-2 domain-containing protein</fullName>
    </recommendedName>
</protein>
<comment type="caution">
    <text evidence="3">The sequence shown here is derived from an EMBL/GenBank/DDBJ whole genome shotgun (WGS) entry which is preliminary data.</text>
</comment>